<dbReference type="Proteomes" id="UP000316125">
    <property type="component" value="Chromosome"/>
</dbReference>
<dbReference type="Gene3D" id="1.10.287.1060">
    <property type="entry name" value="ESAT-6-like"/>
    <property type="match status" value="1"/>
</dbReference>
<dbReference type="SUPFAM" id="SSF140453">
    <property type="entry name" value="EsxAB dimer-like"/>
    <property type="match status" value="1"/>
</dbReference>
<dbReference type="InterPro" id="IPR010310">
    <property type="entry name" value="T7SS_ESAT-6-like"/>
</dbReference>
<dbReference type="EMBL" id="CP041040">
    <property type="protein sequence ID" value="QDE36096.1"/>
    <property type="molecule type" value="Genomic_DNA"/>
</dbReference>
<protein>
    <recommendedName>
        <fullName evidence="1">ESAT-6-like protein</fullName>
    </recommendedName>
</protein>
<sequence>MRIRVDHEPLAQSIAVLADTAQRIRDLLDGLDAEVSGLRQQWTGHAQEAYVRAQHEWTDCADAMQSALTSAATAAVRAQARTREAEAHVAGLWS</sequence>
<dbReference type="InterPro" id="IPR036689">
    <property type="entry name" value="ESAT-6-like_sf"/>
</dbReference>
<reference evidence="2 3" key="1">
    <citation type="submission" date="2019-06" db="EMBL/GenBank/DDBJ databases">
        <title>Complete genome of Microbacterium foliorum M2.</title>
        <authorList>
            <person name="Cao G."/>
        </authorList>
    </citation>
    <scope>NUCLEOTIDE SEQUENCE [LARGE SCALE GENOMIC DNA]</scope>
    <source>
        <strain evidence="2 3">M2</strain>
    </source>
</reference>
<evidence type="ECO:0000256" key="1">
    <source>
        <dbReference type="RuleBase" id="RU362001"/>
    </source>
</evidence>
<dbReference type="NCBIfam" id="TIGR03930">
    <property type="entry name" value="WXG100_ESAT6"/>
    <property type="match status" value="1"/>
</dbReference>
<dbReference type="AlphaFoldDB" id="A0A4Y5YU79"/>
<gene>
    <name evidence="2" type="ORF">FIV50_15670</name>
</gene>
<comment type="similarity">
    <text evidence="1">Belongs to the WXG100 family.</text>
</comment>
<name>A0A4Y5YU79_9MICO</name>
<organism evidence="2 3">
    <name type="scientific">Microbacterium foliorum</name>
    <dbReference type="NCBI Taxonomy" id="104336"/>
    <lineage>
        <taxon>Bacteria</taxon>
        <taxon>Bacillati</taxon>
        <taxon>Actinomycetota</taxon>
        <taxon>Actinomycetes</taxon>
        <taxon>Micrococcales</taxon>
        <taxon>Microbacteriaceae</taxon>
        <taxon>Microbacterium</taxon>
    </lineage>
</organism>
<proteinExistence type="inferred from homology"/>
<dbReference type="Pfam" id="PF06013">
    <property type="entry name" value="WXG100"/>
    <property type="match status" value="1"/>
</dbReference>
<dbReference type="OrthoDB" id="4278078at2"/>
<evidence type="ECO:0000313" key="3">
    <source>
        <dbReference type="Proteomes" id="UP000316125"/>
    </source>
</evidence>
<accession>A0A4Y5YU79</accession>
<dbReference type="RefSeq" id="WP_140038228.1">
    <property type="nucleotide sequence ID" value="NZ_CP041040.1"/>
</dbReference>
<evidence type="ECO:0000313" key="2">
    <source>
        <dbReference type="EMBL" id="QDE36096.1"/>
    </source>
</evidence>